<dbReference type="Pfam" id="PF21882">
    <property type="entry name" value="Gp53-like_C"/>
    <property type="match status" value="1"/>
</dbReference>
<feature type="domain" description="Putative tail fiber protein gp53-like C-terminal" evidence="3">
    <location>
        <begin position="1357"/>
        <end position="1445"/>
    </location>
</feature>
<comment type="caution">
    <text evidence="4">The sequence shown here is derived from an EMBL/GenBank/DDBJ whole genome shotgun (WGS) entry which is preliminary data.</text>
</comment>
<dbReference type="InterPro" id="IPR022225">
    <property type="entry name" value="Phage_tail_fibre_N"/>
</dbReference>
<accession>A0A009QNN1</accession>
<sequence length="1446" mass="155431">MSSPYFNVTTNAGDAAIANAIATSTKLNITHVAFGDGNGSSPTPDKTRTSLVKEVYRQGVNKYEKHPTINNFVVVEAILPPIVGSFYIREIGLIIDGKTLISHGAVAPVYKEANSVREYQLRFTINIQDAQIVNVTLDDTLIYATQGWVNDNYVPRKEIIDNLTTNDPVKPLSAKQGKYLQDNKLDKNANAVGLQIKDNRTLKPSQLSQSIQAFFGTLNSDGSSFFCDYLTLNGWNDYSGGRKNALVFNKTAQTLHHYQADYDSETWTLKKQIAYTDSDISGNAASATKLKIARLINGVTFDGSNDIRVPPVAFYIPAGADLDNYQSIGFYYQDTDLNASQIANVPQANAFGLRVETHAGVSQWFMPYNGGGIMYYRHFYVGKWTPWKKIDPSNIDGNAATASKLQNVRRINTVPFDGTSDITIYDDTKFKADGTTSNVYDVAWNAKSGVYTIQESGGTSTVMHFLGSGSAPAIQILAKYANGGLWYRSARDAKGFEVEFEKILTEKGGTVKGGLATNSISNTGDIYTTGTFVAGNAAGEARLQLAGTNRYFYLNSGSWGVWTENGSEPLSKLCGGTGRADGAAEKLVTPRQVSFSGAASGSFTYDGSANSSCVLTLANSGVVAGTYSSTIQIPSITVNDKGLISGISQQTIRSASVTQAGVVQLVDDLVTDDNAKALTAKQGRALQLLKLDKNANAVGLQMGDDRTLLPTELSPLSVQTFFGTYNSDGTSAFCDFITLNGWIDASGGRKNALVFNKISTGLYHFQADYNSQNWTIKKELAYTDSNISGNAASATRLQNGRNINSVYFDGTQDLNIEAPLCWNGTIATFDQLNLALKDGKFTVTELNIAGLYGYGFLVVIRSGGTCHQIYYPHAAQGVNNGTMAMRQSWNVNGNTATWSEWRVVGTQDDSKLPLVGGTVTGNLRVNGIIFSNKVYGDSDLWFTSENEQKGRRVLTGGVLASDTYSEASLVPNLGMYAKGAIHTGTGVYADKYYGYNGTAQFIGNLDGKLLNPRLINGVAFDASNNINVPPVSFYIPAGADLNNYKSTGFFYQDTDAATAQIANVPQANAFALRVEASAGCDQWFIPYNGGGVMYYRHFYNGNWSSWKKIDPSNIDGNAATATKLQNARRINSVAFDGTSDITVYDDTKFKADGTTSTVYEVAWNAKSGVYTIQEDGGTSTVMHFLGSGSAPAIQILAKYANGGLWYRSARDARGFEVEFEKILTEKGGTVKGGLVTNGISNTGSINNTGDIATKGVIVAGGSLGEARLQLEGSTRYFYLNGDSWGVWSANGSQPLSKTCGGTGRTDGAAEKLVTARQISLTGAVSGSALFDGSGNINISTILNNFGSLKAENGYKYLGDGLILQWGTMDYTSYPGETKVDITFPITFPNNVLNINSTRKMIQHSASGDGGVLLVSQSNSGASFSLNVFNSNSIGDLRGFTWLAIGF</sequence>
<evidence type="ECO:0000259" key="1">
    <source>
        <dbReference type="Pfam" id="PF12571"/>
    </source>
</evidence>
<dbReference type="InterPro" id="IPR054075">
    <property type="entry name" value="Gp53-like_C"/>
</dbReference>
<feature type="domain" description="Phage tail fibre protein N-terminal" evidence="1">
    <location>
        <begin position="1"/>
        <end position="146"/>
    </location>
</feature>
<evidence type="ECO:0000259" key="3">
    <source>
        <dbReference type="Pfam" id="PF21882"/>
    </source>
</evidence>
<dbReference type="PANTHER" id="PTHR35191">
    <property type="entry name" value="PROPHAGE SIDE TAIL FIBER PROTEIN HOMOLOG STFQ-RELATED"/>
    <property type="match status" value="1"/>
</dbReference>
<dbReference type="Pfam" id="PF12571">
    <property type="entry name" value="Phage_tail_fib"/>
    <property type="match status" value="1"/>
</dbReference>
<dbReference type="Pfam" id="PF12604">
    <property type="entry name" value="gp37_C"/>
    <property type="match status" value="2"/>
</dbReference>
<organism evidence="4 5">
    <name type="scientific">Acinetobacter baumannii 625974</name>
    <dbReference type="NCBI Taxonomy" id="1310607"/>
    <lineage>
        <taxon>Bacteria</taxon>
        <taxon>Pseudomonadati</taxon>
        <taxon>Pseudomonadota</taxon>
        <taxon>Gammaproteobacteria</taxon>
        <taxon>Moraxellales</taxon>
        <taxon>Moraxellaceae</taxon>
        <taxon>Acinetobacter</taxon>
        <taxon>Acinetobacter calcoaceticus/baumannii complex</taxon>
    </lineage>
</organism>
<evidence type="ECO:0000259" key="2">
    <source>
        <dbReference type="Pfam" id="PF12604"/>
    </source>
</evidence>
<dbReference type="PANTHER" id="PTHR35191:SF1">
    <property type="entry name" value="PROPHAGE SIDE TAIL FIBER PROTEIN HOMOLOG STFQ-RELATED"/>
    <property type="match status" value="1"/>
</dbReference>
<proteinExistence type="predicted"/>
<dbReference type="Proteomes" id="UP000021108">
    <property type="component" value="Unassembled WGS sequence"/>
</dbReference>
<dbReference type="InterPro" id="IPR051934">
    <property type="entry name" value="Phage_Tail_Fiber_Structural"/>
</dbReference>
<dbReference type="Gene3D" id="2.60.40.3940">
    <property type="match status" value="1"/>
</dbReference>
<dbReference type="EMBL" id="JEXD01000004">
    <property type="protein sequence ID" value="EXC09103.1"/>
    <property type="molecule type" value="Genomic_DNA"/>
</dbReference>
<dbReference type="CDD" id="cd19958">
    <property type="entry name" value="pyocin_knob"/>
    <property type="match status" value="3"/>
</dbReference>
<dbReference type="InterPro" id="IPR054500">
    <property type="entry name" value="Phage_fiber_rpt"/>
</dbReference>
<feature type="domain" description="Bacteriophage T7 Gp17 C-terminal" evidence="2">
    <location>
        <begin position="435"/>
        <end position="500"/>
    </location>
</feature>
<dbReference type="Pfam" id="PF22337">
    <property type="entry name" value="Phage_fiber_rpt"/>
    <property type="match status" value="2"/>
</dbReference>
<protein>
    <submittedName>
        <fullName evidence="4">Phage tail-collar fiber family protein</fullName>
    </submittedName>
</protein>
<dbReference type="PATRIC" id="fig|1310607.3.peg.853"/>
<gene>
    <name evidence="4" type="ORF">J506_0883</name>
</gene>
<reference evidence="4 5" key="1">
    <citation type="submission" date="2014-02" db="EMBL/GenBank/DDBJ databases">
        <title>Comparative genomics and transcriptomics to identify genetic mechanisms underlying the emergence of carbapenem resistant Acinetobacter baumannii (CRAb).</title>
        <authorList>
            <person name="Harris A.D."/>
            <person name="Johnson K.J."/>
            <person name="George J."/>
            <person name="Shefchek K."/>
            <person name="Daugherty S.C."/>
            <person name="Parankush S."/>
            <person name="Sadzewicz L."/>
            <person name="Tallon L."/>
            <person name="Sengamalay N."/>
            <person name="Hazen T.H."/>
            <person name="Rasko D.A."/>
        </authorList>
    </citation>
    <scope>NUCLEOTIDE SEQUENCE [LARGE SCALE GENOMIC DNA]</scope>
    <source>
        <strain evidence="4 5">625974</strain>
    </source>
</reference>
<dbReference type="RefSeq" id="WP_050676668.1">
    <property type="nucleotide sequence ID" value="NZ_JEXD01000004.1"/>
</dbReference>
<name>A0A009QNN1_ACIBA</name>
<evidence type="ECO:0000313" key="4">
    <source>
        <dbReference type="EMBL" id="EXC09103.1"/>
    </source>
</evidence>
<evidence type="ECO:0000313" key="5">
    <source>
        <dbReference type="Proteomes" id="UP000021108"/>
    </source>
</evidence>
<feature type="domain" description="Bacteriophage T7 Gp17 C-terminal" evidence="2">
    <location>
        <begin position="1157"/>
        <end position="1219"/>
    </location>
</feature>
<dbReference type="InterPro" id="IPR022246">
    <property type="entry name" value="Phage_T7_Gp17_C"/>
</dbReference>